<dbReference type="Pfam" id="PF06974">
    <property type="entry name" value="WS_DGAT_C"/>
    <property type="match status" value="1"/>
</dbReference>
<proteinExistence type="predicted"/>
<organism evidence="3 4">
    <name type="scientific">Oryctes borbonicus</name>
    <dbReference type="NCBI Taxonomy" id="1629725"/>
    <lineage>
        <taxon>Eukaryota</taxon>
        <taxon>Metazoa</taxon>
        <taxon>Ecdysozoa</taxon>
        <taxon>Arthropoda</taxon>
        <taxon>Hexapoda</taxon>
        <taxon>Insecta</taxon>
        <taxon>Pterygota</taxon>
        <taxon>Neoptera</taxon>
        <taxon>Endopterygota</taxon>
        <taxon>Coleoptera</taxon>
        <taxon>Polyphaga</taxon>
        <taxon>Scarabaeiformia</taxon>
        <taxon>Scarabaeidae</taxon>
        <taxon>Dynastinae</taxon>
        <taxon>Oryctes</taxon>
    </lineage>
</organism>
<sequence length="517" mass="59834">MPEIRKLFIIIYAIVKDLLPIEASNKSIYHKFSTKLLTICISIAILSIIFAILVPFALLRLSIRMFLKIFHGKSYGGLLSGLDTLFEMYPNKKVINVINIYASKDEPEITVEKLRNVIYQIYRSSFKFSSHIGQCLGYCYFVKDQVNFEDVIEVTRLNNDEYITRRMLFDYLEENCFTLKRNQMWKVVIFSQPISWSRDSKDEYKQYVIIWTLRHSLGDGPSIITIFQKHAVQDDPQIDLNDLERLRRIEKPKISLDNVALRRNPATTKLDGLALKIHGNSKWHIASFIETEPKYVGMIKKIKQELNVSFTEVVSAAIIASVHDYVKQRNVTLNNFSLAKVIRLKVEDLIKLKNGTYKFEEIKNNFGLIALDLPHNLEERTMKSLIQYLQQYNESLRYAVDPLVAYTILDSICTYLPVKLTRFSSNSFMDSMTMGVTNLVGFQKSSLCGNVVDDVFFFAPGILNTGFTFSIFSYDGRLQIILTSREGFVMDREELQQVLDNVFLHIGRARKEIMLEN</sequence>
<feature type="transmembrane region" description="Helical" evidence="1">
    <location>
        <begin position="36"/>
        <end position="59"/>
    </location>
</feature>
<dbReference type="EMBL" id="LJIG01022714">
    <property type="protein sequence ID" value="KRT79092.1"/>
    <property type="molecule type" value="Genomic_DNA"/>
</dbReference>
<dbReference type="GO" id="GO:0019432">
    <property type="term" value="P:triglyceride biosynthetic process"/>
    <property type="evidence" value="ECO:0007669"/>
    <property type="project" value="TreeGrafter"/>
</dbReference>
<dbReference type="Proteomes" id="UP000051574">
    <property type="component" value="Unassembled WGS sequence"/>
</dbReference>
<comment type="caution">
    <text evidence="3">The sequence shown here is derived from an EMBL/GenBank/DDBJ whole genome shotgun (WGS) entry which is preliminary data.</text>
</comment>
<reference evidence="3 4" key="1">
    <citation type="submission" date="2015-09" db="EMBL/GenBank/DDBJ databases">
        <title>Draft genome of the scarab beetle Oryctes borbonicus.</title>
        <authorList>
            <person name="Meyer J.M."/>
            <person name="Markov G.V."/>
            <person name="Baskaran P."/>
            <person name="Herrmann M."/>
            <person name="Sommer R.J."/>
            <person name="Roedelsperger C."/>
        </authorList>
    </citation>
    <scope>NUCLEOTIDE SEQUENCE [LARGE SCALE GENOMIC DNA]</scope>
    <source>
        <strain evidence="3">OB123</strain>
        <tissue evidence="3">Whole animal</tissue>
    </source>
</reference>
<dbReference type="PANTHER" id="PTHR31650">
    <property type="entry name" value="O-ACYLTRANSFERASE (WSD1-LIKE) FAMILY PROTEIN"/>
    <property type="match status" value="1"/>
</dbReference>
<dbReference type="AlphaFoldDB" id="A0A0T6AVU5"/>
<keyword evidence="1" id="KW-0812">Transmembrane</keyword>
<dbReference type="GO" id="GO:0008374">
    <property type="term" value="F:O-acyltransferase activity"/>
    <property type="evidence" value="ECO:0007669"/>
    <property type="project" value="InterPro"/>
</dbReference>
<dbReference type="InterPro" id="IPR009721">
    <property type="entry name" value="O-acyltransferase_WSD1_C"/>
</dbReference>
<accession>A0A0T6AVU5</accession>
<dbReference type="OrthoDB" id="619536at2759"/>
<keyword evidence="4" id="KW-1185">Reference proteome</keyword>
<dbReference type="GO" id="GO:0005886">
    <property type="term" value="C:plasma membrane"/>
    <property type="evidence" value="ECO:0007669"/>
    <property type="project" value="TreeGrafter"/>
</dbReference>
<keyword evidence="1" id="KW-1133">Transmembrane helix</keyword>
<gene>
    <name evidence="3" type="ORF">AMK59_6541</name>
</gene>
<protein>
    <recommendedName>
        <fullName evidence="2">O-acyltransferase WSD1 C-terminal domain-containing protein</fullName>
    </recommendedName>
</protein>
<feature type="domain" description="O-acyltransferase WSD1 C-terminal" evidence="2">
    <location>
        <begin position="364"/>
        <end position="501"/>
    </location>
</feature>
<evidence type="ECO:0000256" key="1">
    <source>
        <dbReference type="SAM" id="Phobius"/>
    </source>
</evidence>
<name>A0A0T6AVU5_9SCAR</name>
<dbReference type="InterPro" id="IPR045034">
    <property type="entry name" value="O-acyltransferase_WSD1-like"/>
</dbReference>
<dbReference type="PANTHER" id="PTHR31650:SF1">
    <property type="entry name" value="WAX ESTER SYNTHASE_DIACYLGLYCEROL ACYLTRANSFERASE 4-RELATED"/>
    <property type="match status" value="1"/>
</dbReference>
<evidence type="ECO:0000259" key="2">
    <source>
        <dbReference type="Pfam" id="PF06974"/>
    </source>
</evidence>
<evidence type="ECO:0000313" key="4">
    <source>
        <dbReference type="Proteomes" id="UP000051574"/>
    </source>
</evidence>
<evidence type="ECO:0000313" key="3">
    <source>
        <dbReference type="EMBL" id="KRT79092.1"/>
    </source>
</evidence>
<keyword evidence="1" id="KW-0472">Membrane</keyword>